<feature type="domain" description="Aspartate/ornithine carbamoyltransferase carbamoyl-P binding" evidence="8">
    <location>
        <begin position="8"/>
        <end position="148"/>
    </location>
</feature>
<comment type="pathway">
    <text evidence="1">Amino-acid biosynthesis; L-arginine biosynthesis; L-arginine from L-ornithine and carbamoyl phosphate: step 1/3.</text>
</comment>
<dbReference type="GO" id="GO:0005737">
    <property type="term" value="C:cytoplasm"/>
    <property type="evidence" value="ECO:0007669"/>
    <property type="project" value="UniProtKB-SubCell"/>
</dbReference>
<dbReference type="PANTHER" id="PTHR45753:SF3">
    <property type="entry name" value="ORNITHINE TRANSCARBAMYLASE, MITOCHONDRIAL"/>
    <property type="match status" value="1"/>
</dbReference>
<comment type="caution">
    <text evidence="6">Lacks conserved residue(s) required for the propagation of feature annotation.</text>
</comment>
<evidence type="ECO:0000259" key="7">
    <source>
        <dbReference type="Pfam" id="PF00185"/>
    </source>
</evidence>
<dbReference type="InterPro" id="IPR024904">
    <property type="entry name" value="OTCase_ArgI"/>
</dbReference>
<dbReference type="EMBL" id="MEYH01000003">
    <property type="protein sequence ID" value="OGD17532.1"/>
    <property type="molecule type" value="Genomic_DNA"/>
</dbReference>
<dbReference type="InterPro" id="IPR006131">
    <property type="entry name" value="Asp_carbamoyltransf_Asp/Orn-bd"/>
</dbReference>
<evidence type="ECO:0000256" key="4">
    <source>
        <dbReference type="ARBA" id="ARBA00022679"/>
    </source>
</evidence>
<accession>A0A1F5AGC6</accession>
<name>A0A1F5AGC6_9BACT</name>
<feature type="binding site" evidence="6">
    <location>
        <begin position="270"/>
        <end position="271"/>
    </location>
    <ligand>
        <name>carbamoyl phosphate</name>
        <dbReference type="ChEBI" id="CHEBI:58228"/>
    </ligand>
</feature>
<dbReference type="Gene3D" id="3.40.50.1370">
    <property type="entry name" value="Aspartate/ornithine carbamoyltransferase"/>
    <property type="match status" value="2"/>
</dbReference>
<dbReference type="PANTHER" id="PTHR45753">
    <property type="entry name" value="ORNITHINE CARBAMOYLTRANSFERASE, MITOCHONDRIAL"/>
    <property type="match status" value="1"/>
</dbReference>
<dbReference type="AlphaFoldDB" id="A0A1F5AGC6"/>
<proteinExistence type="inferred from homology"/>
<dbReference type="Proteomes" id="UP000177701">
    <property type="component" value="Unassembled WGS sequence"/>
</dbReference>
<dbReference type="EC" id="2.1.3.3" evidence="3 6"/>
<evidence type="ECO:0000256" key="3">
    <source>
        <dbReference type="ARBA" id="ARBA00013007"/>
    </source>
</evidence>
<gene>
    <name evidence="9" type="ORF">A2V47_08425</name>
</gene>
<comment type="caution">
    <text evidence="9">The sequence shown here is derived from an EMBL/GenBank/DDBJ whole genome shotgun (WGS) entry which is preliminary data.</text>
</comment>
<dbReference type="GO" id="GO:0016597">
    <property type="term" value="F:amino acid binding"/>
    <property type="evidence" value="ECO:0007669"/>
    <property type="project" value="InterPro"/>
</dbReference>
<feature type="binding site" evidence="6">
    <location>
        <position position="166"/>
    </location>
    <ligand>
        <name>L-ornithine</name>
        <dbReference type="ChEBI" id="CHEBI:46911"/>
    </ligand>
</feature>
<feature type="binding site" evidence="6">
    <location>
        <begin position="234"/>
        <end position="235"/>
    </location>
    <ligand>
        <name>L-ornithine</name>
        <dbReference type="ChEBI" id="CHEBI:46911"/>
    </ligand>
</feature>
<dbReference type="PRINTS" id="PR00100">
    <property type="entry name" value="AOTCASE"/>
</dbReference>
<dbReference type="STRING" id="1797291.A2V47_08425"/>
<comment type="subcellular location">
    <subcellularLocation>
        <location evidence="6">Cytoplasm</location>
    </subcellularLocation>
</comment>
<dbReference type="InterPro" id="IPR006130">
    <property type="entry name" value="Asp/Orn_carbamoylTrfase"/>
</dbReference>
<dbReference type="InterPro" id="IPR036901">
    <property type="entry name" value="Asp/Orn_carbamoylTrfase_sf"/>
</dbReference>
<dbReference type="InterPro" id="IPR006132">
    <property type="entry name" value="Asp/Orn_carbamoyltranf_P-bd"/>
</dbReference>
<dbReference type="NCBIfam" id="TIGR00658">
    <property type="entry name" value="orni_carb_tr"/>
    <property type="match status" value="1"/>
</dbReference>
<evidence type="ECO:0000256" key="6">
    <source>
        <dbReference type="HAMAP-Rule" id="MF_01109"/>
    </source>
</evidence>
<dbReference type="GO" id="GO:0042450">
    <property type="term" value="P:L-arginine biosynthetic process via ornithine"/>
    <property type="evidence" value="ECO:0007669"/>
    <property type="project" value="UniProtKB-UniRule"/>
</dbReference>
<dbReference type="FunFam" id="3.40.50.1370:FF:000008">
    <property type="entry name" value="Ornithine carbamoyltransferase"/>
    <property type="match status" value="1"/>
</dbReference>
<keyword evidence="4 6" id="KW-0808">Transferase</keyword>
<feature type="binding site" evidence="6">
    <location>
        <position position="108"/>
    </location>
    <ligand>
        <name>carbamoyl phosphate</name>
        <dbReference type="ChEBI" id="CHEBI:58228"/>
    </ligand>
</feature>
<dbReference type="GO" id="GO:0004585">
    <property type="term" value="F:ornithine carbamoyltransferase activity"/>
    <property type="evidence" value="ECO:0007669"/>
    <property type="project" value="UniProtKB-UniRule"/>
</dbReference>
<dbReference type="HAMAP" id="MF_01109">
    <property type="entry name" value="OTCase"/>
    <property type="match status" value="1"/>
</dbReference>
<evidence type="ECO:0000313" key="9">
    <source>
        <dbReference type="EMBL" id="OGD17532.1"/>
    </source>
</evidence>
<evidence type="ECO:0000259" key="8">
    <source>
        <dbReference type="Pfam" id="PF02729"/>
    </source>
</evidence>
<dbReference type="SUPFAM" id="SSF53671">
    <property type="entry name" value="Aspartate/ornithine carbamoyltransferase"/>
    <property type="match status" value="1"/>
</dbReference>
<protein>
    <recommendedName>
        <fullName evidence="3 6">Ornithine carbamoyltransferase</fullName>
        <shortName evidence="6">OTCase</shortName>
        <ecNumber evidence="3 6">2.1.3.3</ecNumber>
    </recommendedName>
</protein>
<evidence type="ECO:0000256" key="5">
    <source>
        <dbReference type="ARBA" id="ARBA00048772"/>
    </source>
</evidence>
<dbReference type="InterPro" id="IPR002292">
    <property type="entry name" value="Orn/put_carbamltrans"/>
</dbReference>
<reference evidence="9 10" key="1">
    <citation type="journal article" date="2016" name="Nat. Commun.">
        <title>Thousands of microbial genomes shed light on interconnected biogeochemical processes in an aquifer system.</title>
        <authorList>
            <person name="Anantharaman K."/>
            <person name="Brown C.T."/>
            <person name="Hug L.A."/>
            <person name="Sharon I."/>
            <person name="Castelle C.J."/>
            <person name="Probst A.J."/>
            <person name="Thomas B.C."/>
            <person name="Singh A."/>
            <person name="Wilkins M.J."/>
            <person name="Karaoz U."/>
            <person name="Brodie E.L."/>
            <person name="Williams K.H."/>
            <person name="Hubbard S.S."/>
            <person name="Banfield J.F."/>
        </authorList>
    </citation>
    <scope>NUCLEOTIDE SEQUENCE [LARGE SCALE GENOMIC DNA]</scope>
</reference>
<keyword evidence="6" id="KW-0963">Cytoplasm</keyword>
<organism evidence="9 10">
    <name type="scientific">Candidatus Sediminicultor quintus</name>
    <dbReference type="NCBI Taxonomy" id="1797291"/>
    <lineage>
        <taxon>Bacteria</taxon>
        <taxon>Pseudomonadati</taxon>
        <taxon>Atribacterota</taxon>
        <taxon>Candidatus Phoenicimicrobiia</taxon>
        <taxon>Candidatus Pheonicimicrobiales</taxon>
        <taxon>Candidatus Phoenicimicrobiaceae</taxon>
        <taxon>Candidatus Sediminicultor</taxon>
    </lineage>
</organism>
<dbReference type="Pfam" id="PF00185">
    <property type="entry name" value="OTCace"/>
    <property type="match status" value="1"/>
</dbReference>
<dbReference type="PRINTS" id="PR00102">
    <property type="entry name" value="OTCASE"/>
</dbReference>
<feature type="binding site" evidence="6">
    <location>
        <position position="230"/>
    </location>
    <ligand>
        <name>L-ornithine</name>
        <dbReference type="ChEBI" id="CHEBI:46911"/>
    </ligand>
</feature>
<evidence type="ECO:0000256" key="1">
    <source>
        <dbReference type="ARBA" id="ARBA00004975"/>
    </source>
</evidence>
<dbReference type="GO" id="GO:0019240">
    <property type="term" value="P:citrulline biosynthetic process"/>
    <property type="evidence" value="ECO:0007669"/>
    <property type="project" value="TreeGrafter"/>
</dbReference>
<comment type="similarity">
    <text evidence="2 6">Belongs to the aspartate/ornithine carbamoyltransferase superfamily. OTCase family.</text>
</comment>
<dbReference type="NCBIfam" id="NF001986">
    <property type="entry name" value="PRK00779.1"/>
    <property type="match status" value="1"/>
</dbReference>
<feature type="binding site" evidence="6">
    <location>
        <position position="298"/>
    </location>
    <ligand>
        <name>carbamoyl phosphate</name>
        <dbReference type="ChEBI" id="CHEBI:58228"/>
    </ligand>
</feature>
<dbReference type="Pfam" id="PF02729">
    <property type="entry name" value="OTCace_N"/>
    <property type="match status" value="1"/>
</dbReference>
<evidence type="ECO:0000313" key="10">
    <source>
        <dbReference type="Proteomes" id="UP000177701"/>
    </source>
</evidence>
<feature type="domain" description="Aspartate/ornithine carbamoyltransferase Asp/Orn-binding" evidence="7">
    <location>
        <begin position="155"/>
        <end position="309"/>
    </location>
</feature>
<sequence>MAIDMKGKNLVSINDLSREEVTQILETAEIIKLRYYSHEEQPLLKGKVLGMIFQKPSLRTRVSFEAGMIQLGGQAIYLGPDDIKLGEREATKDIARVLSRYVNGIMARTFSHEIILELAKYSSVPVINGLSNLLHPCQVLGDLLTVKEKKGRLSNLKLVYIGDGNNVAHSLLFGAVKVGMDIVLAVPPGYEPKEEIVNLANKDAKKIGSKIEFIRDPKEAVVGADVIYTDVWTSMGFEKESEIRKEVFKPYQINQDLVNKAKDDVIILHCLPAHRGEEITDEVVDGPHSVVVDQAENRLHAQKGILALLL</sequence>
<comment type="catalytic activity">
    <reaction evidence="5 6">
        <text>carbamoyl phosphate + L-ornithine = L-citrulline + phosphate + H(+)</text>
        <dbReference type="Rhea" id="RHEA:19513"/>
        <dbReference type="ChEBI" id="CHEBI:15378"/>
        <dbReference type="ChEBI" id="CHEBI:43474"/>
        <dbReference type="ChEBI" id="CHEBI:46911"/>
        <dbReference type="ChEBI" id="CHEBI:57743"/>
        <dbReference type="ChEBI" id="CHEBI:58228"/>
        <dbReference type="EC" id="2.1.3.3"/>
    </reaction>
</comment>
<evidence type="ECO:0000256" key="2">
    <source>
        <dbReference type="ARBA" id="ARBA00007805"/>
    </source>
</evidence>
<feature type="binding site" evidence="6">
    <location>
        <begin position="135"/>
        <end position="138"/>
    </location>
    <ligand>
        <name>carbamoyl phosphate</name>
        <dbReference type="ChEBI" id="CHEBI:58228"/>
    </ligand>
</feature>